<dbReference type="GO" id="GO:0030288">
    <property type="term" value="C:outer membrane-bounded periplasmic space"/>
    <property type="evidence" value="ECO:0007669"/>
    <property type="project" value="TreeGrafter"/>
</dbReference>
<evidence type="ECO:0000256" key="1">
    <source>
        <dbReference type="ARBA" id="ARBA00022475"/>
    </source>
</evidence>
<feature type="transmembrane region" description="Helical" evidence="6">
    <location>
        <begin position="21"/>
        <end position="40"/>
    </location>
</feature>
<evidence type="ECO:0000256" key="6">
    <source>
        <dbReference type="SAM" id="Phobius"/>
    </source>
</evidence>
<keyword evidence="3 6" id="KW-0812">Transmembrane</keyword>
<evidence type="ECO:0000256" key="3">
    <source>
        <dbReference type="ARBA" id="ARBA00022692"/>
    </source>
</evidence>
<comment type="caution">
    <text evidence="7">The sequence shown here is derived from an EMBL/GenBank/DDBJ whole genome shotgun (WGS) entry which is preliminary data.</text>
</comment>
<dbReference type="EMBL" id="JACRDE010000386">
    <property type="protein sequence ID" value="MBI5250761.1"/>
    <property type="molecule type" value="Genomic_DNA"/>
</dbReference>
<dbReference type="Proteomes" id="UP000807825">
    <property type="component" value="Unassembled WGS sequence"/>
</dbReference>
<dbReference type="InterPro" id="IPR010664">
    <property type="entry name" value="LipoPS_assembly_LptC-rel"/>
</dbReference>
<evidence type="ECO:0000256" key="4">
    <source>
        <dbReference type="ARBA" id="ARBA00022989"/>
    </source>
</evidence>
<dbReference type="InterPro" id="IPR026265">
    <property type="entry name" value="LptC"/>
</dbReference>
<dbReference type="PANTHER" id="PTHR37481">
    <property type="entry name" value="LIPOPOLYSACCHARIDE EXPORT SYSTEM PROTEIN LPTC"/>
    <property type="match status" value="1"/>
</dbReference>
<dbReference type="PANTHER" id="PTHR37481:SF1">
    <property type="entry name" value="LIPOPOLYSACCHARIDE EXPORT SYSTEM PROTEIN LPTC"/>
    <property type="match status" value="1"/>
</dbReference>
<name>A0A9D6V299_9BACT</name>
<evidence type="ECO:0000313" key="8">
    <source>
        <dbReference type="Proteomes" id="UP000807825"/>
    </source>
</evidence>
<evidence type="ECO:0000256" key="2">
    <source>
        <dbReference type="ARBA" id="ARBA00022519"/>
    </source>
</evidence>
<dbReference type="GO" id="GO:0017089">
    <property type="term" value="F:glycolipid transfer activity"/>
    <property type="evidence" value="ECO:0007669"/>
    <property type="project" value="TreeGrafter"/>
</dbReference>
<keyword evidence="1" id="KW-1003">Cell membrane</keyword>
<dbReference type="InterPro" id="IPR052363">
    <property type="entry name" value="LPS_export_LptC"/>
</dbReference>
<sequence>MNHKEIERWHRLRNLKRAAQVMVVAAVVLVVSGYAASRFFHDTSGNFEAKSTGGAGMRIEKFSYSSPGAHPWELEALSAAASTSLDKVTLTQPRVVYNGGRGGKIFLTADTGDLDKLSSNVIARGNVTIRYEDFVFAAGDINYCQEKKIAETASPVSLEGVDFRLEGKGLKMSIQDEEIVIEQDVKARLFNVRWAEPNKVPM</sequence>
<reference evidence="7" key="1">
    <citation type="submission" date="2020-07" db="EMBL/GenBank/DDBJ databases">
        <title>Huge and variable diversity of episymbiotic CPR bacteria and DPANN archaea in groundwater ecosystems.</title>
        <authorList>
            <person name="He C.Y."/>
            <person name="Keren R."/>
            <person name="Whittaker M."/>
            <person name="Farag I.F."/>
            <person name="Doudna J."/>
            <person name="Cate J.H.D."/>
            <person name="Banfield J.F."/>
        </authorList>
    </citation>
    <scope>NUCLEOTIDE SEQUENCE</scope>
    <source>
        <strain evidence="7">NC_groundwater_1664_Pr3_B-0.1um_52_9</strain>
    </source>
</reference>
<accession>A0A9D6V299</accession>
<keyword evidence="2" id="KW-0997">Cell inner membrane</keyword>
<dbReference type="NCBIfam" id="TIGR04409">
    <property type="entry name" value="LptC_YrbK"/>
    <property type="match status" value="1"/>
</dbReference>
<keyword evidence="5 6" id="KW-0472">Membrane</keyword>
<evidence type="ECO:0000256" key="5">
    <source>
        <dbReference type="ARBA" id="ARBA00023136"/>
    </source>
</evidence>
<dbReference type="GO" id="GO:0015221">
    <property type="term" value="F:lipopolysaccharide transmembrane transporter activity"/>
    <property type="evidence" value="ECO:0007669"/>
    <property type="project" value="InterPro"/>
</dbReference>
<dbReference type="AlphaFoldDB" id="A0A9D6V299"/>
<evidence type="ECO:0000313" key="7">
    <source>
        <dbReference type="EMBL" id="MBI5250761.1"/>
    </source>
</evidence>
<dbReference type="GO" id="GO:0005886">
    <property type="term" value="C:plasma membrane"/>
    <property type="evidence" value="ECO:0007669"/>
    <property type="project" value="InterPro"/>
</dbReference>
<dbReference type="Gene3D" id="2.60.450.10">
    <property type="entry name" value="Lipopolysaccharide (LPS) transport protein A like domain"/>
    <property type="match status" value="1"/>
</dbReference>
<dbReference type="Pfam" id="PF06835">
    <property type="entry name" value="LptC"/>
    <property type="match status" value="1"/>
</dbReference>
<gene>
    <name evidence="7" type="primary">lptC</name>
    <name evidence="7" type="ORF">HY912_14820</name>
</gene>
<keyword evidence="4 6" id="KW-1133">Transmembrane helix</keyword>
<protein>
    <submittedName>
        <fullName evidence="7">LPS export ABC transporter periplasmic protein LptC</fullName>
    </submittedName>
</protein>
<organism evidence="7 8">
    <name type="scientific">Desulfomonile tiedjei</name>
    <dbReference type="NCBI Taxonomy" id="2358"/>
    <lineage>
        <taxon>Bacteria</taxon>
        <taxon>Pseudomonadati</taxon>
        <taxon>Thermodesulfobacteriota</taxon>
        <taxon>Desulfomonilia</taxon>
        <taxon>Desulfomonilales</taxon>
        <taxon>Desulfomonilaceae</taxon>
        <taxon>Desulfomonile</taxon>
    </lineage>
</organism>
<proteinExistence type="predicted"/>